<comment type="caution">
    <text evidence="2">The sequence shown here is derived from an EMBL/GenBank/DDBJ whole genome shotgun (WGS) entry which is preliminary data.</text>
</comment>
<sequence length="202" mass="22443">MHIRRCVLQSSVWLCARAPCLSAPAASEVRNILRRPAPAAYLGASSGNAPRLPRSSRPNSVFAAFFSAATKPHIGRQQGRRRFDRGQNARVPFLLPQLAHLELLAPEPAITDRLVALLAHSPHVIPELSSITLTRVCPSTPWYQHLVTALSLRREKIDSVRIVWINGRVNRPAHQTWAALRQLVSDGMRIHIGTKKLNYVPG</sequence>
<feature type="chain" id="PRO_5042239441" evidence="1">
    <location>
        <begin position="23"/>
        <end position="202"/>
    </location>
</feature>
<gene>
    <name evidence="2" type="ORF">B0H17DRAFT_342775</name>
</gene>
<keyword evidence="1" id="KW-0732">Signal</keyword>
<proteinExistence type="predicted"/>
<evidence type="ECO:0000313" key="2">
    <source>
        <dbReference type="EMBL" id="KAJ7659420.1"/>
    </source>
</evidence>
<protein>
    <submittedName>
        <fullName evidence="2">Uncharacterized protein</fullName>
    </submittedName>
</protein>
<dbReference type="EMBL" id="JARKIE010000271">
    <property type="protein sequence ID" value="KAJ7659420.1"/>
    <property type="molecule type" value="Genomic_DNA"/>
</dbReference>
<feature type="signal peptide" evidence="1">
    <location>
        <begin position="1"/>
        <end position="22"/>
    </location>
</feature>
<evidence type="ECO:0000256" key="1">
    <source>
        <dbReference type="SAM" id="SignalP"/>
    </source>
</evidence>
<name>A0AAD7CR81_MYCRO</name>
<keyword evidence="3" id="KW-1185">Reference proteome</keyword>
<dbReference type="Proteomes" id="UP001221757">
    <property type="component" value="Unassembled WGS sequence"/>
</dbReference>
<accession>A0AAD7CR81</accession>
<organism evidence="2 3">
    <name type="scientific">Mycena rosella</name>
    <name type="common">Pink bonnet</name>
    <name type="synonym">Agaricus rosellus</name>
    <dbReference type="NCBI Taxonomy" id="1033263"/>
    <lineage>
        <taxon>Eukaryota</taxon>
        <taxon>Fungi</taxon>
        <taxon>Dikarya</taxon>
        <taxon>Basidiomycota</taxon>
        <taxon>Agaricomycotina</taxon>
        <taxon>Agaricomycetes</taxon>
        <taxon>Agaricomycetidae</taxon>
        <taxon>Agaricales</taxon>
        <taxon>Marasmiineae</taxon>
        <taxon>Mycenaceae</taxon>
        <taxon>Mycena</taxon>
    </lineage>
</organism>
<reference evidence="2" key="1">
    <citation type="submission" date="2023-03" db="EMBL/GenBank/DDBJ databases">
        <title>Massive genome expansion in bonnet fungi (Mycena s.s.) driven by repeated elements and novel gene families across ecological guilds.</title>
        <authorList>
            <consortium name="Lawrence Berkeley National Laboratory"/>
            <person name="Harder C.B."/>
            <person name="Miyauchi S."/>
            <person name="Viragh M."/>
            <person name="Kuo A."/>
            <person name="Thoen E."/>
            <person name="Andreopoulos B."/>
            <person name="Lu D."/>
            <person name="Skrede I."/>
            <person name="Drula E."/>
            <person name="Henrissat B."/>
            <person name="Morin E."/>
            <person name="Kohler A."/>
            <person name="Barry K."/>
            <person name="LaButti K."/>
            <person name="Morin E."/>
            <person name="Salamov A."/>
            <person name="Lipzen A."/>
            <person name="Mereny Z."/>
            <person name="Hegedus B."/>
            <person name="Baldrian P."/>
            <person name="Stursova M."/>
            <person name="Weitz H."/>
            <person name="Taylor A."/>
            <person name="Grigoriev I.V."/>
            <person name="Nagy L.G."/>
            <person name="Martin F."/>
            <person name="Kauserud H."/>
        </authorList>
    </citation>
    <scope>NUCLEOTIDE SEQUENCE</scope>
    <source>
        <strain evidence="2">CBHHK067</strain>
    </source>
</reference>
<evidence type="ECO:0000313" key="3">
    <source>
        <dbReference type="Proteomes" id="UP001221757"/>
    </source>
</evidence>
<dbReference type="AlphaFoldDB" id="A0AAD7CR81"/>